<keyword evidence="12" id="KW-0967">Endosome</keyword>
<dbReference type="Proteomes" id="UP000287033">
    <property type="component" value="Unassembled WGS sequence"/>
</dbReference>
<evidence type="ECO:0000256" key="14">
    <source>
        <dbReference type="ARBA" id="ARBA00022843"/>
    </source>
</evidence>
<reference evidence="27 28" key="1">
    <citation type="journal article" date="2018" name="Nat. Ecol. Evol.">
        <title>Shark genomes provide insights into elasmobranch evolution and the origin of vertebrates.</title>
        <authorList>
            <person name="Hara Y"/>
            <person name="Yamaguchi K"/>
            <person name="Onimaru K"/>
            <person name="Kadota M"/>
            <person name="Koyanagi M"/>
            <person name="Keeley SD"/>
            <person name="Tatsumi K"/>
            <person name="Tanaka K"/>
            <person name="Motone F"/>
            <person name="Kageyama Y"/>
            <person name="Nozu R"/>
            <person name="Adachi N"/>
            <person name="Nishimura O"/>
            <person name="Nakagawa R"/>
            <person name="Tanegashima C"/>
            <person name="Kiyatake I"/>
            <person name="Matsumoto R"/>
            <person name="Murakumo K"/>
            <person name="Nishida K"/>
            <person name="Terakita A"/>
            <person name="Kuratani S"/>
            <person name="Sato K"/>
            <person name="Hyodo S Kuraku.S."/>
        </authorList>
    </citation>
    <scope>NUCLEOTIDE SEQUENCE [LARGE SCALE GENOMIC DNA]</scope>
</reference>
<evidence type="ECO:0000256" key="25">
    <source>
        <dbReference type="SAM" id="SignalP"/>
    </source>
</evidence>
<keyword evidence="7" id="KW-0399">Innate immunity</keyword>
<feature type="signal peptide" evidence="25">
    <location>
        <begin position="1"/>
        <end position="23"/>
    </location>
</feature>
<keyword evidence="28" id="KW-1185">Reference proteome</keyword>
<dbReference type="InterPro" id="IPR035897">
    <property type="entry name" value="Toll_tir_struct_dom_sf"/>
</dbReference>
<keyword evidence="5" id="KW-1017">Isopeptide bond</keyword>
<feature type="chain" id="PRO_5019137198" description="Toll-like receptor 3" evidence="25">
    <location>
        <begin position="24"/>
        <end position="900"/>
    </location>
</feature>
<gene>
    <name evidence="27" type="ORF">chiPu_0005401</name>
</gene>
<evidence type="ECO:0000256" key="7">
    <source>
        <dbReference type="ARBA" id="ARBA00022588"/>
    </source>
</evidence>
<dbReference type="InterPro" id="IPR000483">
    <property type="entry name" value="Cys-rich_flank_reg_C"/>
</dbReference>
<keyword evidence="17 24" id="KW-1133">Transmembrane helix</keyword>
<dbReference type="InterPro" id="IPR003591">
    <property type="entry name" value="Leu-rich_rpt_typical-subtyp"/>
</dbReference>
<keyword evidence="16" id="KW-0694">RNA-binding</keyword>
<dbReference type="PROSITE" id="PS51450">
    <property type="entry name" value="LRR"/>
    <property type="match status" value="6"/>
</dbReference>
<accession>A0A401S9G2</accession>
<dbReference type="Gene3D" id="3.80.10.10">
    <property type="entry name" value="Ribonuclease Inhibitor"/>
    <property type="match status" value="1"/>
</dbReference>
<comment type="caution">
    <text evidence="27">The sequence shown here is derived from an EMBL/GenBank/DDBJ whole genome shotgun (WGS) entry which is preliminary data.</text>
</comment>
<dbReference type="GO" id="GO:0090594">
    <property type="term" value="P:inflammatory response to wounding"/>
    <property type="evidence" value="ECO:0007669"/>
    <property type="project" value="UniProtKB-ARBA"/>
</dbReference>
<evidence type="ECO:0000256" key="19">
    <source>
        <dbReference type="ARBA" id="ARBA00023157"/>
    </source>
</evidence>
<feature type="transmembrane region" description="Helical" evidence="24">
    <location>
        <begin position="699"/>
        <end position="719"/>
    </location>
</feature>
<organism evidence="27 28">
    <name type="scientific">Chiloscyllium punctatum</name>
    <name type="common">Brownbanded bambooshark</name>
    <name type="synonym">Hemiscyllium punctatum</name>
    <dbReference type="NCBI Taxonomy" id="137246"/>
    <lineage>
        <taxon>Eukaryota</taxon>
        <taxon>Metazoa</taxon>
        <taxon>Chordata</taxon>
        <taxon>Craniata</taxon>
        <taxon>Vertebrata</taxon>
        <taxon>Chondrichthyes</taxon>
        <taxon>Elasmobranchii</taxon>
        <taxon>Galeomorphii</taxon>
        <taxon>Galeoidea</taxon>
        <taxon>Orectolobiformes</taxon>
        <taxon>Hemiscylliidae</taxon>
        <taxon>Chiloscyllium</taxon>
    </lineage>
</organism>
<evidence type="ECO:0000256" key="9">
    <source>
        <dbReference type="ARBA" id="ARBA00022692"/>
    </source>
</evidence>
<dbReference type="GO" id="GO:0005769">
    <property type="term" value="C:early endosome"/>
    <property type="evidence" value="ECO:0007669"/>
    <property type="project" value="UniProtKB-SubCell"/>
</dbReference>
<dbReference type="GO" id="GO:0010008">
    <property type="term" value="C:endosome membrane"/>
    <property type="evidence" value="ECO:0007669"/>
    <property type="project" value="UniProtKB-SubCell"/>
</dbReference>
<evidence type="ECO:0000313" key="27">
    <source>
        <dbReference type="EMBL" id="GCC26980.1"/>
    </source>
</evidence>
<dbReference type="GO" id="GO:0045087">
    <property type="term" value="P:innate immune response"/>
    <property type="evidence" value="ECO:0007669"/>
    <property type="project" value="UniProtKB-KW"/>
</dbReference>
<evidence type="ECO:0000256" key="15">
    <source>
        <dbReference type="ARBA" id="ARBA00022859"/>
    </source>
</evidence>
<evidence type="ECO:0000256" key="8">
    <source>
        <dbReference type="ARBA" id="ARBA00022614"/>
    </source>
</evidence>
<keyword evidence="11" id="KW-0677">Repeat</keyword>
<dbReference type="AlphaFoldDB" id="A0A401S9G2"/>
<dbReference type="SMART" id="SM00082">
    <property type="entry name" value="LRRCT"/>
    <property type="match status" value="1"/>
</dbReference>
<dbReference type="PANTHER" id="PTHR24365:SF524">
    <property type="entry name" value="TOLL-LIKE RECEPTOR 3"/>
    <property type="match status" value="1"/>
</dbReference>
<dbReference type="GO" id="GO:0051607">
    <property type="term" value="P:defense response to virus"/>
    <property type="evidence" value="ECO:0007669"/>
    <property type="project" value="UniProtKB-ARBA"/>
</dbReference>
<dbReference type="PANTHER" id="PTHR24365">
    <property type="entry name" value="TOLL-LIKE RECEPTOR"/>
    <property type="match status" value="1"/>
</dbReference>
<evidence type="ECO:0000256" key="21">
    <source>
        <dbReference type="ARBA" id="ARBA00023180"/>
    </source>
</evidence>
<dbReference type="InterPro" id="IPR000157">
    <property type="entry name" value="TIR_dom"/>
</dbReference>
<dbReference type="GO" id="GO:0005789">
    <property type="term" value="C:endoplasmic reticulum membrane"/>
    <property type="evidence" value="ECO:0007669"/>
    <property type="project" value="UniProtKB-SubCell"/>
</dbReference>
<dbReference type="SUPFAM" id="SSF52058">
    <property type="entry name" value="L domain-like"/>
    <property type="match status" value="2"/>
</dbReference>
<keyword evidence="14" id="KW-0832">Ubl conjugation</keyword>
<keyword evidence="13" id="KW-0256">Endoplasmic reticulum</keyword>
<dbReference type="GO" id="GO:0032722">
    <property type="term" value="P:positive regulation of chemokine production"/>
    <property type="evidence" value="ECO:0007669"/>
    <property type="project" value="UniProtKB-ARBA"/>
</dbReference>
<sequence length="900" mass="103092">MKMYFQTIILYFKFAILYHGATASGTQCKIQGLVADCRHLKLSSIPSDLPVNITVLNLSHNQLKHLSASTLSQYSQLQVLDAGYNVITKIEENLCRVLPFLQMLGLEHNQFSHLSVHYFSYCSNLTELYIQFNRIKEITGNPFTNLQELTVLDVSHNKLVSAKLGTELQLQKLQRLALSANKITQLKNDDFDFLNSSTLYQLDLSSNSITEFEFGCFHKIGSLHRLLLDNVVLRSTLAKQLCAALSQTDIAELFLRNTHLKIQNSTFVELSKTNLTTLDLSNNKLTTVQANSFQWLHRLEYLQLENNSIQHVTPKTFAGLENLRYLNLKKGLSQVESLIDDYSFQELGNLVVLNLEDNNIASIRAHTFSGLRSLKYLSLYKSSIVDLKTISNKTFVSLAESPLVNLNLTKTKISKLQPGAFSWFKKLKKLDIGLNSISQMLTGEEFRGLSEIEVIYLSYNMKLILSSSSFMHVPSLKILMLSKSAIASLNIQPSPFDCIKNLTVLDLSNNNLANLDKDVFRELRQLQVLKLQHNNLARLWKSVNPGGPVLYLSGLKELQILDLQSNGLDELPDKAFQGLYKLSNLDLSMNNLNFLPDVVFNDLKSLKSLHIQKNLITSVEKDVFSQLFSNLTVLYMGFNPFDCTCESIFWFVTWLNKTNSSIPGLNTQYMCNTPPSYHNHSVVAFDISPCKDVAPFKDAFVISSSIILLLIFTVFLIHFRGWWLEFYWNISVNRIFGFKEIDHQEAQFQFDAYIIHAKNDINWVNKYLLPLEQQDQKTMFQFCLEERDSEVGISELESIVNSISQSRKIIFVMTQELLKDPWCRRFKVHQAMQQVIQQSRDSIILIFLQDIPDYKLHQMLCLRRGMFKSHCILTWPAQSERIPAFHQKLKVALGSTNRVQ</sequence>
<evidence type="ECO:0000256" key="12">
    <source>
        <dbReference type="ARBA" id="ARBA00022753"/>
    </source>
</evidence>
<dbReference type="PROSITE" id="PS50104">
    <property type="entry name" value="TIR"/>
    <property type="match status" value="1"/>
</dbReference>
<keyword evidence="19" id="KW-1015">Disulfide bond</keyword>
<comment type="subcellular location">
    <subcellularLocation>
        <location evidence="2">Early endosome</location>
    </subcellularLocation>
    <subcellularLocation>
        <location evidence="1">Endoplasmic reticulum membrane</location>
        <topology evidence="1">Single-pass type I membrane protein</topology>
    </subcellularLocation>
    <subcellularLocation>
        <location evidence="3">Endosome membrane</location>
    </subcellularLocation>
</comment>
<keyword evidence="6" id="KW-0597">Phosphoprotein</keyword>
<dbReference type="GO" id="GO:0032755">
    <property type="term" value="P:positive regulation of interleukin-6 production"/>
    <property type="evidence" value="ECO:0007669"/>
    <property type="project" value="UniProtKB-ARBA"/>
</dbReference>
<evidence type="ECO:0000256" key="17">
    <source>
        <dbReference type="ARBA" id="ARBA00022989"/>
    </source>
</evidence>
<dbReference type="InterPro" id="IPR041015">
    <property type="entry name" value="TLR3_TMD"/>
</dbReference>
<dbReference type="SUPFAM" id="SSF52200">
    <property type="entry name" value="Toll/Interleukin receptor TIR domain"/>
    <property type="match status" value="1"/>
</dbReference>
<dbReference type="FunFam" id="3.40.50.10140:FF:000008">
    <property type="entry name" value="Toll-like receptor 3"/>
    <property type="match status" value="1"/>
</dbReference>
<dbReference type="Gene3D" id="3.40.50.10140">
    <property type="entry name" value="Toll/interleukin-1 receptor homology (TIR) domain"/>
    <property type="match status" value="1"/>
</dbReference>
<dbReference type="OMA" id="NWPLHRE"/>
<dbReference type="GO" id="GO:0004888">
    <property type="term" value="F:transmembrane signaling receptor activity"/>
    <property type="evidence" value="ECO:0007669"/>
    <property type="project" value="UniProtKB-ARBA"/>
</dbReference>
<dbReference type="EMBL" id="BEZZ01000145">
    <property type="protein sequence ID" value="GCC26980.1"/>
    <property type="molecule type" value="Genomic_DNA"/>
</dbReference>
<keyword evidence="15" id="KW-0391">Immunity</keyword>
<dbReference type="InterPro" id="IPR032675">
    <property type="entry name" value="LRR_dom_sf"/>
</dbReference>
<dbReference type="STRING" id="137246.A0A401S9G2"/>
<evidence type="ECO:0000256" key="18">
    <source>
        <dbReference type="ARBA" id="ARBA00023136"/>
    </source>
</evidence>
<evidence type="ECO:0000256" key="16">
    <source>
        <dbReference type="ARBA" id="ARBA00022884"/>
    </source>
</evidence>
<evidence type="ECO:0000259" key="26">
    <source>
        <dbReference type="PROSITE" id="PS50104"/>
    </source>
</evidence>
<dbReference type="GO" id="GO:0046330">
    <property type="term" value="P:positive regulation of JNK cascade"/>
    <property type="evidence" value="ECO:0007669"/>
    <property type="project" value="UniProtKB-ARBA"/>
</dbReference>
<keyword evidence="9 24" id="KW-0812">Transmembrane</keyword>
<keyword evidence="20" id="KW-0675">Receptor</keyword>
<comment type="similarity">
    <text evidence="4">Belongs to the Toll-like receptor family.</text>
</comment>
<dbReference type="PRINTS" id="PR00019">
    <property type="entry name" value="LEURICHRPT"/>
</dbReference>
<evidence type="ECO:0000256" key="5">
    <source>
        <dbReference type="ARBA" id="ARBA00022499"/>
    </source>
</evidence>
<evidence type="ECO:0000313" key="28">
    <source>
        <dbReference type="Proteomes" id="UP000287033"/>
    </source>
</evidence>
<dbReference type="GO" id="GO:0043123">
    <property type="term" value="P:positive regulation of canonical NF-kappaB signal transduction"/>
    <property type="evidence" value="ECO:0007669"/>
    <property type="project" value="UniProtKB-ARBA"/>
</dbReference>
<evidence type="ECO:0000256" key="22">
    <source>
        <dbReference type="ARBA" id="ARBA00023198"/>
    </source>
</evidence>
<dbReference type="Pfam" id="PF13855">
    <property type="entry name" value="LRR_8"/>
    <property type="match status" value="7"/>
</dbReference>
<evidence type="ECO:0000256" key="1">
    <source>
        <dbReference type="ARBA" id="ARBA00004115"/>
    </source>
</evidence>
<keyword evidence="18 24" id="KW-0472">Membrane</keyword>
<dbReference type="SMART" id="SM00369">
    <property type="entry name" value="LRR_TYP"/>
    <property type="match status" value="15"/>
</dbReference>
<dbReference type="GO" id="GO:0038187">
    <property type="term" value="F:pattern recognition receptor activity"/>
    <property type="evidence" value="ECO:0007669"/>
    <property type="project" value="UniProtKB-ARBA"/>
</dbReference>
<feature type="domain" description="TIR" evidence="26">
    <location>
        <begin position="748"/>
        <end position="893"/>
    </location>
</feature>
<dbReference type="GO" id="GO:0035556">
    <property type="term" value="P:intracellular signal transduction"/>
    <property type="evidence" value="ECO:0007669"/>
    <property type="project" value="UniProtKB-ARBA"/>
</dbReference>
<keyword evidence="8" id="KW-0433">Leucine-rich repeat</keyword>
<dbReference type="GO" id="GO:0032728">
    <property type="term" value="P:positive regulation of interferon-beta production"/>
    <property type="evidence" value="ECO:0007669"/>
    <property type="project" value="UniProtKB-ARBA"/>
</dbReference>
<dbReference type="Pfam" id="PF17968">
    <property type="entry name" value="Tlr3_TMD"/>
    <property type="match status" value="1"/>
</dbReference>
<name>A0A401S9G2_CHIPU</name>
<dbReference type="GO" id="GO:0043330">
    <property type="term" value="P:response to exogenous dsRNA"/>
    <property type="evidence" value="ECO:0007669"/>
    <property type="project" value="UniProtKB-ARBA"/>
</dbReference>
<dbReference type="GO" id="GO:0003723">
    <property type="term" value="F:RNA binding"/>
    <property type="evidence" value="ECO:0007669"/>
    <property type="project" value="UniProtKB-KW"/>
</dbReference>
<evidence type="ECO:0000256" key="24">
    <source>
        <dbReference type="SAM" id="Phobius"/>
    </source>
</evidence>
<dbReference type="GO" id="GO:0002224">
    <property type="term" value="P:toll-like receptor signaling pathway"/>
    <property type="evidence" value="ECO:0007669"/>
    <property type="project" value="TreeGrafter"/>
</dbReference>
<dbReference type="SMART" id="SM00255">
    <property type="entry name" value="TIR"/>
    <property type="match status" value="1"/>
</dbReference>
<evidence type="ECO:0000256" key="2">
    <source>
        <dbReference type="ARBA" id="ARBA00004412"/>
    </source>
</evidence>
<evidence type="ECO:0000256" key="4">
    <source>
        <dbReference type="ARBA" id="ARBA00009634"/>
    </source>
</evidence>
<proteinExistence type="inferred from homology"/>
<evidence type="ECO:0000256" key="20">
    <source>
        <dbReference type="ARBA" id="ARBA00023170"/>
    </source>
</evidence>
<keyword evidence="10 25" id="KW-0732">Signal</keyword>
<dbReference type="OrthoDB" id="676979at2759"/>
<evidence type="ECO:0000256" key="23">
    <source>
        <dbReference type="ARBA" id="ARBA00072834"/>
    </source>
</evidence>
<evidence type="ECO:0000256" key="3">
    <source>
        <dbReference type="ARBA" id="ARBA00004608"/>
    </source>
</evidence>
<dbReference type="Pfam" id="PF01582">
    <property type="entry name" value="TIR"/>
    <property type="match status" value="1"/>
</dbReference>
<keyword evidence="22" id="KW-0395">Inflammatory response</keyword>
<evidence type="ECO:0000256" key="11">
    <source>
        <dbReference type="ARBA" id="ARBA00022737"/>
    </source>
</evidence>
<dbReference type="FunFam" id="3.80.10.10:FF:000137">
    <property type="entry name" value="Toll-like receptor 3"/>
    <property type="match status" value="1"/>
</dbReference>
<dbReference type="GO" id="GO:0005886">
    <property type="term" value="C:plasma membrane"/>
    <property type="evidence" value="ECO:0007669"/>
    <property type="project" value="UniProtKB-ARBA"/>
</dbReference>
<dbReference type="InterPro" id="IPR001611">
    <property type="entry name" value="Leu-rich_rpt"/>
</dbReference>
<protein>
    <recommendedName>
        <fullName evidence="23">Toll-like receptor 3</fullName>
    </recommendedName>
</protein>
<evidence type="ECO:0000256" key="10">
    <source>
        <dbReference type="ARBA" id="ARBA00022729"/>
    </source>
</evidence>
<dbReference type="SMART" id="SM00365">
    <property type="entry name" value="LRR_SD22"/>
    <property type="match status" value="10"/>
</dbReference>
<keyword evidence="21" id="KW-0325">Glycoprotein</keyword>
<evidence type="ECO:0000256" key="6">
    <source>
        <dbReference type="ARBA" id="ARBA00022553"/>
    </source>
</evidence>
<evidence type="ECO:0000256" key="13">
    <source>
        <dbReference type="ARBA" id="ARBA00022824"/>
    </source>
</evidence>